<feature type="region of interest" description="Disordered" evidence="1">
    <location>
        <begin position="342"/>
        <end position="384"/>
    </location>
</feature>
<gene>
    <name evidence="3" type="ORF">GOMPHAMPRED_005785</name>
</gene>
<dbReference type="InterPro" id="IPR001810">
    <property type="entry name" value="F-box_dom"/>
</dbReference>
<dbReference type="InterPro" id="IPR036047">
    <property type="entry name" value="F-box-like_dom_sf"/>
</dbReference>
<dbReference type="EMBL" id="CAJPDQ010000037">
    <property type="protein sequence ID" value="CAF9930984.1"/>
    <property type="molecule type" value="Genomic_DNA"/>
</dbReference>
<protein>
    <recommendedName>
        <fullName evidence="2">F-box domain-containing protein</fullName>
    </recommendedName>
</protein>
<feature type="compositionally biased region" description="Basic and acidic residues" evidence="1">
    <location>
        <begin position="353"/>
        <end position="363"/>
    </location>
</feature>
<organism evidence="3 4">
    <name type="scientific">Gomphillus americanus</name>
    <dbReference type="NCBI Taxonomy" id="1940652"/>
    <lineage>
        <taxon>Eukaryota</taxon>
        <taxon>Fungi</taxon>
        <taxon>Dikarya</taxon>
        <taxon>Ascomycota</taxon>
        <taxon>Pezizomycotina</taxon>
        <taxon>Lecanoromycetes</taxon>
        <taxon>OSLEUM clade</taxon>
        <taxon>Ostropomycetidae</taxon>
        <taxon>Ostropales</taxon>
        <taxon>Graphidaceae</taxon>
        <taxon>Gomphilloideae</taxon>
        <taxon>Gomphillus</taxon>
    </lineage>
</organism>
<proteinExistence type="predicted"/>
<dbReference type="AlphaFoldDB" id="A0A8H3IXF8"/>
<sequence>MGQVWTVLSLDTRTRGYPSKLGEFIWGGSGQRMVYLFAKSEVALQFVPSQKQEPSAVATQQRSPILNLPTEILVQIFDELSAESCLQLTMSCRKLWHVGWDVLERILQGWYRSWTWAGSRIIFIGEYCWAKEHPRGLLTAAEEKELEDGLDQDELDEFVEVGELVEDHRMKPGVPISLHDLGWFRYPEAPLDTDPLHLGLGKGFRGSKLPSAEQLFVWDFLLREKTELFPSKEIWILRNLSAKEFVRGDYLYSSFQEDNCPFGPDIGYPGLADAIFCRVCWSTDTSTAPVDRMCKGPWVGHRFEIRCLSGHILNSDASWKDVSSDVAAELSQICGIELRSKDNSEAQNGEETTISHDVECLDSKKRRGSESSLPGGSKRPAIRD</sequence>
<feature type="domain" description="F-box" evidence="2">
    <location>
        <begin position="62"/>
        <end position="113"/>
    </location>
</feature>
<comment type="caution">
    <text evidence="3">The sequence shown here is derived from an EMBL/GenBank/DDBJ whole genome shotgun (WGS) entry which is preliminary data.</text>
</comment>
<dbReference type="Proteomes" id="UP000664169">
    <property type="component" value="Unassembled WGS sequence"/>
</dbReference>
<dbReference type="CDD" id="cd09917">
    <property type="entry name" value="F-box_SF"/>
    <property type="match status" value="1"/>
</dbReference>
<dbReference type="SUPFAM" id="SSF81383">
    <property type="entry name" value="F-box domain"/>
    <property type="match status" value="1"/>
</dbReference>
<evidence type="ECO:0000313" key="3">
    <source>
        <dbReference type="EMBL" id="CAF9930984.1"/>
    </source>
</evidence>
<evidence type="ECO:0000259" key="2">
    <source>
        <dbReference type="PROSITE" id="PS50181"/>
    </source>
</evidence>
<reference evidence="3" key="1">
    <citation type="submission" date="2021-03" db="EMBL/GenBank/DDBJ databases">
        <authorList>
            <person name="Tagirdzhanova G."/>
        </authorList>
    </citation>
    <scope>NUCLEOTIDE SEQUENCE</scope>
</reference>
<dbReference type="OrthoDB" id="2588098at2759"/>
<keyword evidence="4" id="KW-1185">Reference proteome</keyword>
<evidence type="ECO:0000256" key="1">
    <source>
        <dbReference type="SAM" id="MobiDB-lite"/>
    </source>
</evidence>
<name>A0A8H3IXF8_9LECA</name>
<dbReference type="PROSITE" id="PS50181">
    <property type="entry name" value="FBOX"/>
    <property type="match status" value="1"/>
</dbReference>
<accession>A0A8H3IXF8</accession>
<evidence type="ECO:0000313" key="4">
    <source>
        <dbReference type="Proteomes" id="UP000664169"/>
    </source>
</evidence>